<dbReference type="GO" id="GO:0005509">
    <property type="term" value="F:calcium ion binding"/>
    <property type="evidence" value="ECO:0007669"/>
    <property type="project" value="InterPro"/>
</dbReference>
<evidence type="ECO:0000313" key="2">
    <source>
        <dbReference type="Proteomes" id="UP000039865"/>
    </source>
</evidence>
<dbReference type="InterPro" id="IPR015919">
    <property type="entry name" value="Cadherin-like_sf"/>
</dbReference>
<dbReference type="Proteomes" id="UP000039865">
    <property type="component" value="Unassembled WGS sequence"/>
</dbReference>
<protein>
    <submittedName>
        <fullName evidence="1">Rtx toxins ca2+-binding protein</fullName>
    </submittedName>
</protein>
<evidence type="ECO:0000313" key="1">
    <source>
        <dbReference type="EMBL" id="CDW83895.1"/>
    </source>
</evidence>
<dbReference type="AlphaFoldDB" id="A0A078ANI2"/>
<reference evidence="1 2" key="1">
    <citation type="submission" date="2014-06" db="EMBL/GenBank/DDBJ databases">
        <authorList>
            <person name="Swart Estienne"/>
        </authorList>
    </citation>
    <scope>NUCLEOTIDE SEQUENCE [LARGE SCALE GENOMIC DNA]</scope>
    <source>
        <strain evidence="1 2">130c</strain>
    </source>
</reference>
<dbReference type="SUPFAM" id="SSF49313">
    <property type="entry name" value="Cadherin-like"/>
    <property type="match status" value="1"/>
</dbReference>
<dbReference type="GO" id="GO:0016020">
    <property type="term" value="C:membrane"/>
    <property type="evidence" value="ECO:0007669"/>
    <property type="project" value="InterPro"/>
</dbReference>
<keyword evidence="2" id="KW-1185">Reference proteome</keyword>
<dbReference type="InParanoid" id="A0A078ANI2"/>
<proteinExistence type="predicted"/>
<name>A0A078ANI2_STYLE</name>
<gene>
    <name evidence="1" type="primary">Contig19471.g20653</name>
    <name evidence="1" type="ORF">STYLEM_12948</name>
</gene>
<sequence>MIQASNNRLAATYQQISSQIVHTMANHSRGYTEDLTIIKSVNSKLFFLVINNLGKLIQSFNLFVQIGVNDITALVYNEETGQVAIAMSGQRSFGIFEHEEILLLYGNINQSNQISKMLLGDIIRDYQCNSNHQFRFEFETEGYSQIHIQLQHGANNEMVNSCLNIKGQAMIYLVKGQYQGENLLSDYIMYEPSQQSATAKCLDIFYHQDINTASMIVQTDLTVMLVQLDYNKFKFSEFKGFLQLDSFSIKFSKLINNDQGFIIGQTNFFYDAFGSKRSIKQEPWKTAYLLGLNPFQSCISMIQDSIEFSVLDFNPNDFSNSYQLIINSCIEFDIQNGVFDPCTELNFQILTGKNMNNSLLISDLTQQSSYQCKIQDLPIKPQSSKNQQDLFTYFIGKTDEDSFIQYQQITWKCGQTVRYEIKVYKMSKILEKQSIFKLQASEQKVKLYSANILDADNYTLVVVAFQQDEYSYSQTFDVQLKVYCESDIGMQLPRIDEFNYFVGPDSLEQQFKVPLIKDKVNGQCGHLDISVVEDSQLVLYEITPEVIIFKFQSTDTTKFGGQGIKTLKPQMFGQFQNSTYKKSISIVINFMNCLDYDIPSYKFPLYNYIIGSDPLKIDLTQWKSNNPNCSFEYTKINPSNNDPISINSTHLSIFQQQGSTTQLHLTIQAQHKGFDILYANSSFTVRLLDEYCSTNEYLSVNINSNSGMQYVYVVGDVDNTIIFNRFSTSNTDCNIFDYYLLLSDGTDIPSFMSFDVDSMILSLNPQYSDKGIYNVKLYGQLINNQDPSYYTFTILIKKCEDQDLYLETNTPITMFYYFAFEQNQYSDFYFTQYITTSDSGCGQIINTFKLPDDSDFLQKPFVKQPQSNWANYRVPIQTTSSEFDGIYTINVTGKSSNTLQIMKSYEIKLNITSCYSAYLGEMSLPDKIYASVVNNYGSNTWIQFHSDYRCYIDYKAVNLSSASQSINGNELYFDSSNNYGATLRIRPPND</sequence>
<accession>A0A078ANI2</accession>
<dbReference type="EMBL" id="CCKQ01012287">
    <property type="protein sequence ID" value="CDW83895.1"/>
    <property type="molecule type" value="Genomic_DNA"/>
</dbReference>
<organism evidence="1 2">
    <name type="scientific">Stylonychia lemnae</name>
    <name type="common">Ciliate</name>
    <dbReference type="NCBI Taxonomy" id="5949"/>
    <lineage>
        <taxon>Eukaryota</taxon>
        <taxon>Sar</taxon>
        <taxon>Alveolata</taxon>
        <taxon>Ciliophora</taxon>
        <taxon>Intramacronucleata</taxon>
        <taxon>Spirotrichea</taxon>
        <taxon>Stichotrichia</taxon>
        <taxon>Sporadotrichida</taxon>
        <taxon>Oxytrichidae</taxon>
        <taxon>Stylonychinae</taxon>
        <taxon>Stylonychia</taxon>
    </lineage>
</organism>